<dbReference type="PRINTS" id="PR01181">
    <property type="entry name" value="DAPDCRBXLASE"/>
</dbReference>
<comment type="catalytic activity">
    <reaction evidence="5 8">
        <text>meso-2,6-diaminopimelate + H(+) = L-lysine + CO2</text>
        <dbReference type="Rhea" id="RHEA:15101"/>
        <dbReference type="ChEBI" id="CHEBI:15378"/>
        <dbReference type="ChEBI" id="CHEBI:16526"/>
        <dbReference type="ChEBI" id="CHEBI:32551"/>
        <dbReference type="ChEBI" id="CHEBI:57791"/>
        <dbReference type="EC" id="4.1.1.20"/>
    </reaction>
</comment>
<dbReference type="InterPro" id="IPR022653">
    <property type="entry name" value="De-COase2_pyr-phos_BS"/>
</dbReference>
<dbReference type="UniPathway" id="UPA00034">
    <property type="reaction ID" value="UER00027"/>
</dbReference>
<reference evidence="11" key="1">
    <citation type="journal article" date="2014" name="Int. J. Syst. Evol. Microbiol.">
        <title>Complete genome sequence of Corynebacterium casei LMG S-19264T (=DSM 44701T), isolated from a smear-ripened cheese.</title>
        <authorList>
            <consortium name="US DOE Joint Genome Institute (JGI-PGF)"/>
            <person name="Walter F."/>
            <person name="Albersmeier A."/>
            <person name="Kalinowski J."/>
            <person name="Ruckert C."/>
        </authorList>
    </citation>
    <scope>NUCLEOTIDE SEQUENCE</scope>
    <source>
        <strain evidence="11">CGMCC 1.14988</strain>
    </source>
</reference>
<proteinExistence type="inferred from homology"/>
<feature type="modified residue" description="N6-(pyridoxal phosphate)lysine" evidence="5 7">
    <location>
        <position position="65"/>
    </location>
</feature>
<evidence type="ECO:0000256" key="8">
    <source>
        <dbReference type="RuleBase" id="RU003738"/>
    </source>
</evidence>
<feature type="binding site" evidence="5">
    <location>
        <position position="247"/>
    </location>
    <ligand>
        <name>pyridoxal 5'-phosphate</name>
        <dbReference type="ChEBI" id="CHEBI:597326"/>
    </ligand>
</feature>
<evidence type="ECO:0000256" key="1">
    <source>
        <dbReference type="ARBA" id="ARBA00001933"/>
    </source>
</evidence>
<keyword evidence="3 5" id="KW-0663">Pyridoxal phosphate</keyword>
<dbReference type="Pfam" id="PF00278">
    <property type="entry name" value="Orn_DAP_Arg_deC"/>
    <property type="match status" value="1"/>
</dbReference>
<feature type="binding site" evidence="5">
    <location>
        <position position="390"/>
    </location>
    <ligand>
        <name>substrate</name>
    </ligand>
</feature>
<feature type="binding site" evidence="5">
    <location>
        <position position="361"/>
    </location>
    <ligand>
        <name>substrate</name>
    </ligand>
</feature>
<dbReference type="InterPro" id="IPR002986">
    <property type="entry name" value="DAP_deCOOHase_LysA"/>
</dbReference>
<dbReference type="InterPro" id="IPR000183">
    <property type="entry name" value="Orn/DAP/Arg_de-COase"/>
</dbReference>
<feature type="binding site" evidence="5">
    <location>
        <position position="329"/>
    </location>
    <ligand>
        <name>substrate</name>
    </ligand>
</feature>
<dbReference type="PANTHER" id="PTHR43727">
    <property type="entry name" value="DIAMINOPIMELATE DECARBOXYLASE"/>
    <property type="match status" value="1"/>
</dbReference>
<reference evidence="11" key="2">
    <citation type="submission" date="2020-09" db="EMBL/GenBank/DDBJ databases">
        <authorList>
            <person name="Sun Q."/>
            <person name="Zhou Y."/>
        </authorList>
    </citation>
    <scope>NUCLEOTIDE SEQUENCE</scope>
    <source>
        <strain evidence="11">CGMCC 1.14988</strain>
    </source>
</reference>
<evidence type="ECO:0000313" key="11">
    <source>
        <dbReference type="EMBL" id="GGI03968.1"/>
    </source>
</evidence>
<dbReference type="CDD" id="cd06828">
    <property type="entry name" value="PLPDE_III_DapDC"/>
    <property type="match status" value="1"/>
</dbReference>
<keyword evidence="5 8" id="KW-0457">Lysine biosynthesis</keyword>
<evidence type="ECO:0000259" key="9">
    <source>
        <dbReference type="Pfam" id="PF00278"/>
    </source>
</evidence>
<feature type="active site" description="Proton donor" evidence="7">
    <location>
        <position position="360"/>
    </location>
</feature>
<evidence type="ECO:0000256" key="5">
    <source>
        <dbReference type="HAMAP-Rule" id="MF_02120"/>
    </source>
</evidence>
<dbReference type="SUPFAM" id="SSF50621">
    <property type="entry name" value="Alanine racemase C-terminal domain-like"/>
    <property type="match status" value="1"/>
</dbReference>
<keyword evidence="12" id="KW-1185">Reference proteome</keyword>
<comment type="function">
    <text evidence="5">Specifically catalyzes the decarboxylation of meso-diaminopimelate (meso-DAP) to L-lysine.</text>
</comment>
<dbReference type="InterPro" id="IPR022643">
    <property type="entry name" value="De-COase2_C"/>
</dbReference>
<protein>
    <recommendedName>
        <fullName evidence="5 6">Diaminopimelate decarboxylase</fullName>
        <shortName evidence="5">DAP decarboxylase</shortName>
        <shortName evidence="5">DAPDC</shortName>
        <ecNumber evidence="5 6">4.1.1.20</ecNumber>
    </recommendedName>
</protein>
<dbReference type="EMBL" id="BMHA01000002">
    <property type="protein sequence ID" value="GGI03968.1"/>
    <property type="molecule type" value="Genomic_DNA"/>
</dbReference>
<feature type="domain" description="Orn/DAP/Arg decarboxylase 2 N-terminal" evidence="10">
    <location>
        <begin position="42"/>
        <end position="296"/>
    </location>
</feature>
<evidence type="ECO:0000256" key="4">
    <source>
        <dbReference type="ARBA" id="ARBA00023239"/>
    </source>
</evidence>
<dbReference type="EC" id="4.1.1.20" evidence="5 6"/>
<dbReference type="AlphaFoldDB" id="A0A8J3A5Y2"/>
<feature type="binding site" evidence="5">
    <location>
        <position position="390"/>
    </location>
    <ligand>
        <name>pyridoxal 5'-phosphate</name>
        <dbReference type="ChEBI" id="CHEBI:597326"/>
    </ligand>
</feature>
<evidence type="ECO:0000313" key="12">
    <source>
        <dbReference type="Proteomes" id="UP000650511"/>
    </source>
</evidence>
<feature type="binding site" evidence="5">
    <location>
        <position position="333"/>
    </location>
    <ligand>
        <name>substrate</name>
    </ligand>
</feature>
<comment type="subunit">
    <text evidence="5">Homodimer.</text>
</comment>
<comment type="caution">
    <text evidence="11">The sequence shown here is derived from an EMBL/GenBank/DDBJ whole genome shotgun (WGS) entry which is preliminary data.</text>
</comment>
<dbReference type="InterPro" id="IPR022657">
    <property type="entry name" value="De-COase2_CS"/>
</dbReference>
<evidence type="ECO:0000259" key="10">
    <source>
        <dbReference type="Pfam" id="PF02784"/>
    </source>
</evidence>
<dbReference type="GO" id="GO:0008836">
    <property type="term" value="F:diaminopimelate decarboxylase activity"/>
    <property type="evidence" value="ECO:0007669"/>
    <property type="project" value="UniProtKB-UniRule"/>
</dbReference>
<comment type="similarity">
    <text evidence="5">Belongs to the Orn/Lys/Arg decarboxylase class-II family. LysA subfamily.</text>
</comment>
<keyword evidence="4 5" id="KW-0456">Lyase</keyword>
<dbReference type="PANTHER" id="PTHR43727:SF2">
    <property type="entry name" value="GROUP IV DECARBOXYLASE"/>
    <property type="match status" value="1"/>
</dbReference>
<sequence>MTAGPWPLTAERDADGGLHVGGVALSELAREHGTPLWVVDEADLRERCRTYRAGFPGVEVAYASKAWCTTAVLQLVDEEGLLVDVVSGGELHTALVAGVDPSRIVLHGNNKSLVELDRALEVGVGRIVVDSFEELDRLERLAAARDTIASVWLRITPGIDAHTHEYVRTGHDDSKFGFTLSLGLADRAVARARDLEHVEVVGLHAHIGSQIFGTDPFVANAEVMLDLLARWRDELGVTLAELNLGGGMGIRYTHEDHPVEVARYGEAVLHAVDERCRRRGLERPRLVVEPGRAIVGPSTLTLYEVGTIKVLPGLRTYVSVDGGMSDNIRPALYDAEHEVALANRLGADDPISTTVVGKHCESGDLVREHASLPADVAVGDLLAVAATGAYTESMASNYNRLPRPAAVLVRDGQVRTIIRRETLDDLVARDVPLR</sequence>
<dbReference type="PRINTS" id="PR01179">
    <property type="entry name" value="ODADCRBXLASE"/>
</dbReference>
<dbReference type="Gene3D" id="2.40.37.10">
    <property type="entry name" value="Lyase, Ornithine Decarboxylase, Chain A, domain 1"/>
    <property type="match status" value="1"/>
</dbReference>
<dbReference type="FunFam" id="3.20.20.10:FF:000003">
    <property type="entry name" value="Diaminopimelate decarboxylase"/>
    <property type="match status" value="1"/>
</dbReference>
<comment type="cofactor">
    <cofactor evidence="1 5 7 8">
        <name>pyridoxal 5'-phosphate</name>
        <dbReference type="ChEBI" id="CHEBI:597326"/>
    </cofactor>
</comment>
<comment type="pathway">
    <text evidence="5 8">Amino-acid biosynthesis; L-lysine biosynthesis via DAP pathway; L-lysine from DL-2,6-diaminopimelate: step 1/1.</text>
</comment>
<accession>A0A8J3A5Y2</accession>
<dbReference type="InterPro" id="IPR022644">
    <property type="entry name" value="De-COase2_N"/>
</dbReference>
<dbReference type="HAMAP" id="MF_02120">
    <property type="entry name" value="LysA"/>
    <property type="match status" value="1"/>
</dbReference>
<keyword evidence="2 5" id="KW-0210">Decarboxylase</keyword>
<name>A0A8J3A5Y2_9ACTN</name>
<evidence type="ECO:0000256" key="3">
    <source>
        <dbReference type="ARBA" id="ARBA00022898"/>
    </source>
</evidence>
<dbReference type="InterPro" id="IPR009006">
    <property type="entry name" value="Ala_racemase/Decarboxylase_C"/>
</dbReference>
<keyword evidence="5" id="KW-0028">Amino-acid biosynthesis</keyword>
<dbReference type="PROSITE" id="PS00878">
    <property type="entry name" value="ODR_DC_2_1"/>
    <property type="match status" value="1"/>
</dbReference>
<organism evidence="11 12">
    <name type="scientific">Egicoccus halophilus</name>
    <dbReference type="NCBI Taxonomy" id="1670830"/>
    <lineage>
        <taxon>Bacteria</taxon>
        <taxon>Bacillati</taxon>
        <taxon>Actinomycetota</taxon>
        <taxon>Nitriliruptoria</taxon>
        <taxon>Egicoccales</taxon>
        <taxon>Egicoccaceae</taxon>
        <taxon>Egicoccus</taxon>
    </lineage>
</organism>
<dbReference type="OrthoDB" id="9802241at2"/>
<dbReference type="InterPro" id="IPR029066">
    <property type="entry name" value="PLP-binding_barrel"/>
</dbReference>
<dbReference type="GO" id="GO:0030170">
    <property type="term" value="F:pyridoxal phosphate binding"/>
    <property type="evidence" value="ECO:0007669"/>
    <property type="project" value="UniProtKB-UniRule"/>
</dbReference>
<feature type="binding site" evidence="5">
    <location>
        <position position="292"/>
    </location>
    <ligand>
        <name>substrate</name>
    </ligand>
</feature>
<dbReference type="Gene3D" id="3.20.20.10">
    <property type="entry name" value="Alanine racemase"/>
    <property type="match status" value="1"/>
</dbReference>
<evidence type="ECO:0000256" key="6">
    <source>
        <dbReference type="NCBIfam" id="TIGR01048"/>
    </source>
</evidence>
<evidence type="ECO:0000256" key="2">
    <source>
        <dbReference type="ARBA" id="ARBA00022793"/>
    </source>
</evidence>
<dbReference type="Pfam" id="PF02784">
    <property type="entry name" value="Orn_Arg_deC_N"/>
    <property type="match status" value="1"/>
</dbReference>
<gene>
    <name evidence="5 11" type="primary">lysA</name>
    <name evidence="11" type="ORF">GCM10011354_06700</name>
</gene>
<evidence type="ECO:0000256" key="7">
    <source>
        <dbReference type="PIRSR" id="PIRSR600183-50"/>
    </source>
</evidence>
<dbReference type="NCBIfam" id="TIGR01048">
    <property type="entry name" value="lysA"/>
    <property type="match status" value="1"/>
</dbReference>
<dbReference type="GO" id="GO:0009089">
    <property type="term" value="P:lysine biosynthetic process via diaminopimelate"/>
    <property type="evidence" value="ECO:0007669"/>
    <property type="project" value="UniProtKB-UniRule"/>
</dbReference>
<dbReference type="Proteomes" id="UP000650511">
    <property type="component" value="Unassembled WGS sequence"/>
</dbReference>
<dbReference type="SUPFAM" id="SSF51419">
    <property type="entry name" value="PLP-binding barrel"/>
    <property type="match status" value="1"/>
</dbReference>
<feature type="domain" description="Orn/DAP/Arg decarboxylase 2 C-terminal" evidence="9">
    <location>
        <begin position="299"/>
        <end position="388"/>
    </location>
</feature>
<dbReference type="PROSITE" id="PS00879">
    <property type="entry name" value="ODR_DC_2_2"/>
    <property type="match status" value="1"/>
</dbReference>
<feature type="binding site" evidence="5">
    <location>
        <begin position="289"/>
        <end position="292"/>
    </location>
    <ligand>
        <name>pyridoxal 5'-phosphate</name>
        <dbReference type="ChEBI" id="CHEBI:597326"/>
    </ligand>
</feature>